<organism evidence="3 4">
    <name type="scientific">Oikopleura dioica</name>
    <name type="common">Tunicate</name>
    <dbReference type="NCBI Taxonomy" id="34765"/>
    <lineage>
        <taxon>Eukaryota</taxon>
        <taxon>Metazoa</taxon>
        <taxon>Chordata</taxon>
        <taxon>Tunicata</taxon>
        <taxon>Appendicularia</taxon>
        <taxon>Copelata</taxon>
        <taxon>Oikopleuridae</taxon>
        <taxon>Oikopleura</taxon>
    </lineage>
</organism>
<accession>A0ABN7SZX0</accession>
<evidence type="ECO:0000256" key="2">
    <source>
        <dbReference type="SAM" id="Phobius"/>
    </source>
</evidence>
<dbReference type="EMBL" id="OU015567">
    <property type="protein sequence ID" value="CAG5110756.1"/>
    <property type="molecule type" value="Genomic_DNA"/>
</dbReference>
<keyword evidence="4" id="KW-1185">Reference proteome</keyword>
<sequence length="217" mass="24956">MRFLPFLGFFELSRACWPIDLNGDTHIGEHGCYDAPVVIHDPHSPAPKDLLEFCFVKCKEKHDELGHWTHAYVAFMPEKDCLVDCICIKEESQRIWALTLSIFGGICVCAKFLMYFGYKTQKALKPPPRESYDAYTNPSFEAALLREIKMEQERKIAERNEEISQISKKLLARRVSVSQPPVFPISISRKMEALDEVSEEDFEGLSESEEIAEKTKF</sequence>
<keyword evidence="2" id="KW-1133">Transmembrane helix</keyword>
<proteinExistence type="predicted"/>
<keyword evidence="2" id="KW-0812">Transmembrane</keyword>
<feature type="region of interest" description="Disordered" evidence="1">
    <location>
        <begin position="198"/>
        <end position="217"/>
    </location>
</feature>
<gene>
    <name evidence="3" type="ORF">OKIOD_LOCUS13889</name>
</gene>
<dbReference type="Proteomes" id="UP001158576">
    <property type="component" value="Chromosome 2"/>
</dbReference>
<feature type="compositionally biased region" description="Acidic residues" evidence="1">
    <location>
        <begin position="198"/>
        <end position="210"/>
    </location>
</feature>
<evidence type="ECO:0000256" key="1">
    <source>
        <dbReference type="SAM" id="MobiDB-lite"/>
    </source>
</evidence>
<evidence type="ECO:0000313" key="3">
    <source>
        <dbReference type="EMBL" id="CAG5110756.1"/>
    </source>
</evidence>
<feature type="transmembrane region" description="Helical" evidence="2">
    <location>
        <begin position="95"/>
        <end position="116"/>
    </location>
</feature>
<evidence type="ECO:0000313" key="4">
    <source>
        <dbReference type="Proteomes" id="UP001158576"/>
    </source>
</evidence>
<reference evidence="3 4" key="1">
    <citation type="submission" date="2021-04" db="EMBL/GenBank/DDBJ databases">
        <authorList>
            <person name="Bliznina A."/>
        </authorList>
    </citation>
    <scope>NUCLEOTIDE SEQUENCE [LARGE SCALE GENOMIC DNA]</scope>
</reference>
<name>A0ABN7SZX0_OIKDI</name>
<keyword evidence="2" id="KW-0472">Membrane</keyword>
<protein>
    <submittedName>
        <fullName evidence="3">Oidioi.mRNA.OKI2018_I69.chr2.g5124.t1.cds</fullName>
    </submittedName>
</protein>